<keyword evidence="10 11" id="KW-0961">Cell wall biogenesis/degradation</keyword>
<feature type="transmembrane region" description="Helical" evidence="11">
    <location>
        <begin position="125"/>
        <end position="143"/>
    </location>
</feature>
<comment type="catalytic activity">
    <reaction evidence="11">
        <text>[GlcNAc-(1-&gt;4)-Mur2Ac(oyl-L-Ala-gamma-D-Glu-L-Lys-D-Ala-D-Ala)](n)-di-trans,octa-cis-undecaprenyl diphosphate + beta-D-GlcNAc-(1-&gt;4)-Mur2Ac(oyl-L-Ala-gamma-D-Glu-L-Lys-D-Ala-D-Ala)-di-trans,octa-cis-undecaprenyl diphosphate = [GlcNAc-(1-&gt;4)-Mur2Ac(oyl-L-Ala-gamma-D-Glu-L-Lys-D-Ala-D-Ala)](n+1)-di-trans,octa-cis-undecaprenyl diphosphate + di-trans,octa-cis-undecaprenyl diphosphate + H(+)</text>
        <dbReference type="Rhea" id="RHEA:23708"/>
        <dbReference type="Rhea" id="RHEA-COMP:9602"/>
        <dbReference type="Rhea" id="RHEA-COMP:9603"/>
        <dbReference type="ChEBI" id="CHEBI:15378"/>
        <dbReference type="ChEBI" id="CHEBI:58405"/>
        <dbReference type="ChEBI" id="CHEBI:60033"/>
        <dbReference type="ChEBI" id="CHEBI:78435"/>
        <dbReference type="EC" id="2.4.99.28"/>
    </reaction>
</comment>
<keyword evidence="9 11" id="KW-0472">Membrane</keyword>
<keyword evidence="4 11" id="KW-0808">Transferase</keyword>
<evidence type="ECO:0000256" key="6">
    <source>
        <dbReference type="ARBA" id="ARBA00022960"/>
    </source>
</evidence>
<dbReference type="PROSITE" id="PS00428">
    <property type="entry name" value="FTSW_RODA_SPOVE"/>
    <property type="match status" value="1"/>
</dbReference>
<dbReference type="UniPathway" id="UPA00219"/>
<dbReference type="PANTHER" id="PTHR30474">
    <property type="entry name" value="CELL CYCLE PROTEIN"/>
    <property type="match status" value="1"/>
</dbReference>
<feature type="transmembrane region" description="Helical" evidence="11">
    <location>
        <begin position="85"/>
        <end position="105"/>
    </location>
</feature>
<dbReference type="HAMAP" id="MF_02079">
    <property type="entry name" value="PGT_RodA"/>
    <property type="match status" value="1"/>
</dbReference>
<evidence type="ECO:0000256" key="1">
    <source>
        <dbReference type="ARBA" id="ARBA00004141"/>
    </source>
</evidence>
<dbReference type="GO" id="GO:0032153">
    <property type="term" value="C:cell division site"/>
    <property type="evidence" value="ECO:0007669"/>
    <property type="project" value="TreeGrafter"/>
</dbReference>
<dbReference type="STRING" id="69960.SAMN05421720_10856"/>
<evidence type="ECO:0000256" key="11">
    <source>
        <dbReference type="HAMAP-Rule" id="MF_02079"/>
    </source>
</evidence>
<evidence type="ECO:0000256" key="9">
    <source>
        <dbReference type="ARBA" id="ARBA00023136"/>
    </source>
</evidence>
<comment type="similarity">
    <text evidence="11">Belongs to the SEDS family. MrdB/RodA subfamily.</text>
</comment>
<comment type="subcellular location">
    <subcellularLocation>
        <location evidence="11">Cell inner membrane</location>
        <topology evidence="11">Multi-pass membrane protein</topology>
    </subcellularLocation>
    <subcellularLocation>
        <location evidence="1">Membrane</location>
        <topology evidence="1">Multi-pass membrane protein</topology>
    </subcellularLocation>
</comment>
<feature type="transmembrane region" description="Helical" evidence="11">
    <location>
        <begin position="283"/>
        <end position="304"/>
    </location>
</feature>
<evidence type="ECO:0000256" key="4">
    <source>
        <dbReference type="ARBA" id="ARBA00022679"/>
    </source>
</evidence>
<sequence length="387" mass="42560">MMGYELMTARMRRGEMTLGEKLWQVSWSFILLIAILAAIGAVMLYSAANGSMDPWASRHISRFGIGLAVLLVAALIDIRQWMRYAYWLYALALVLLVGVEVRGTIGMGAQRWIDLGFFQLQPSELMKVTLVLALARFFHGADLSDVGRPLFLIVPLMMVLVPVALVLKQPDLGTALMLMAGAGVLFFVAGVRLWKFVLVIVAGLGAIPVAWQFLHDYQKQRVLTFINPERDPLGAGYHILQSKIALGSGGLTGKGFLQGTQSHLNFLPEKQTDFIFVMLAEEFGMLAGMALLFLYVIALIYGLAIALRARNHFGRLVAVGVTVTFFLYVFINIAMVMGLIPVVGVPLPLVSYGGTAMMTLMLAFGLLMSVWVHRDVQIGRRGAYDDG</sequence>
<dbReference type="NCBIfam" id="TIGR02210">
    <property type="entry name" value="rodA_shape"/>
    <property type="match status" value="1"/>
</dbReference>
<accession>A0A1G7DW65</accession>
<keyword evidence="2 11" id="KW-1003">Cell membrane</keyword>
<dbReference type="GO" id="GO:0071555">
    <property type="term" value="P:cell wall organization"/>
    <property type="evidence" value="ECO:0007669"/>
    <property type="project" value="UniProtKB-KW"/>
</dbReference>
<keyword evidence="6 11" id="KW-0133">Cell shape</keyword>
<feature type="transmembrane region" description="Helical" evidence="11">
    <location>
        <begin position="60"/>
        <end position="78"/>
    </location>
</feature>
<dbReference type="GO" id="GO:0008360">
    <property type="term" value="P:regulation of cell shape"/>
    <property type="evidence" value="ECO:0007669"/>
    <property type="project" value="UniProtKB-KW"/>
</dbReference>
<dbReference type="InterPro" id="IPR001182">
    <property type="entry name" value="FtsW/RodA"/>
</dbReference>
<dbReference type="PANTHER" id="PTHR30474:SF1">
    <property type="entry name" value="PEPTIDOGLYCAN GLYCOSYLTRANSFERASE MRDB"/>
    <property type="match status" value="1"/>
</dbReference>
<dbReference type="GO" id="GO:0015648">
    <property type="term" value="F:lipid-linked peptidoglycan transporter activity"/>
    <property type="evidence" value="ECO:0007669"/>
    <property type="project" value="TreeGrafter"/>
</dbReference>
<evidence type="ECO:0000256" key="3">
    <source>
        <dbReference type="ARBA" id="ARBA00022676"/>
    </source>
</evidence>
<dbReference type="EC" id="2.4.99.28" evidence="11"/>
<evidence type="ECO:0000256" key="2">
    <source>
        <dbReference type="ARBA" id="ARBA00022475"/>
    </source>
</evidence>
<keyword evidence="7 11" id="KW-0573">Peptidoglycan synthesis</keyword>
<keyword evidence="13" id="KW-1185">Reference proteome</keyword>
<comment type="pathway">
    <text evidence="11">Cell wall biogenesis; peptidoglycan biosynthesis.</text>
</comment>
<dbReference type="Proteomes" id="UP000199412">
    <property type="component" value="Unassembled WGS sequence"/>
</dbReference>
<evidence type="ECO:0000256" key="10">
    <source>
        <dbReference type="ARBA" id="ARBA00023316"/>
    </source>
</evidence>
<keyword evidence="3 11" id="KW-0328">Glycosyltransferase</keyword>
<gene>
    <name evidence="11" type="primary">mrdB</name>
    <name evidence="11" type="synonym">rodA</name>
    <name evidence="12" type="ORF">SAMN05421720_10856</name>
</gene>
<dbReference type="GO" id="GO:0008955">
    <property type="term" value="F:peptidoglycan glycosyltransferase activity"/>
    <property type="evidence" value="ECO:0007669"/>
    <property type="project" value="UniProtKB-UniRule"/>
</dbReference>
<dbReference type="RefSeq" id="WP_425438481.1">
    <property type="nucleotide sequence ID" value="NZ_FNAP01000008.1"/>
</dbReference>
<protein>
    <recommendedName>
        <fullName evidence="11">Peptidoglycan glycosyltransferase MrdB</fullName>
        <shortName evidence="11">PGT</shortName>
        <ecNumber evidence="11">2.4.99.28</ecNumber>
    </recommendedName>
    <alternativeName>
        <fullName evidence="11">Cell elongation protein RodA</fullName>
    </alternativeName>
    <alternativeName>
        <fullName evidence="11">Cell wall polymerase</fullName>
    </alternativeName>
    <alternativeName>
        <fullName evidence="11">Peptidoglycan polymerase</fullName>
        <shortName evidence="11">PG polymerase</shortName>
    </alternativeName>
</protein>
<evidence type="ECO:0000313" key="13">
    <source>
        <dbReference type="Proteomes" id="UP000199412"/>
    </source>
</evidence>
<evidence type="ECO:0000256" key="8">
    <source>
        <dbReference type="ARBA" id="ARBA00022989"/>
    </source>
</evidence>
<keyword evidence="11" id="KW-0997">Cell inner membrane</keyword>
<dbReference type="Pfam" id="PF01098">
    <property type="entry name" value="FTSW_RODA_SPOVE"/>
    <property type="match status" value="1"/>
</dbReference>
<feature type="transmembrane region" description="Helical" evidence="11">
    <location>
        <begin position="196"/>
        <end position="214"/>
    </location>
</feature>
<dbReference type="GO" id="GO:0009252">
    <property type="term" value="P:peptidoglycan biosynthetic process"/>
    <property type="evidence" value="ECO:0007669"/>
    <property type="project" value="UniProtKB-UniRule"/>
</dbReference>
<feature type="transmembrane region" description="Helical" evidence="11">
    <location>
        <begin position="21"/>
        <end position="48"/>
    </location>
</feature>
<dbReference type="InterPro" id="IPR011923">
    <property type="entry name" value="RodA/MrdB"/>
</dbReference>
<feature type="transmembrane region" description="Helical" evidence="11">
    <location>
        <begin position="349"/>
        <end position="372"/>
    </location>
</feature>
<reference evidence="12 13" key="1">
    <citation type="submission" date="2016-10" db="EMBL/GenBank/DDBJ databases">
        <authorList>
            <person name="de Groot N.N."/>
        </authorList>
    </citation>
    <scope>NUCLEOTIDE SEQUENCE [LARGE SCALE GENOMIC DNA]</scope>
    <source>
        <strain evidence="12 13">ATCC 700224</strain>
    </source>
</reference>
<keyword evidence="8 11" id="KW-1133">Transmembrane helix</keyword>
<organism evidence="12 13">
    <name type="scientific">Rhodospira trueperi</name>
    <dbReference type="NCBI Taxonomy" id="69960"/>
    <lineage>
        <taxon>Bacteria</taxon>
        <taxon>Pseudomonadati</taxon>
        <taxon>Pseudomonadota</taxon>
        <taxon>Alphaproteobacteria</taxon>
        <taxon>Rhodospirillales</taxon>
        <taxon>Rhodospirillaceae</taxon>
        <taxon>Rhodospira</taxon>
    </lineage>
</organism>
<dbReference type="GO" id="GO:0051301">
    <property type="term" value="P:cell division"/>
    <property type="evidence" value="ECO:0007669"/>
    <property type="project" value="InterPro"/>
</dbReference>
<feature type="transmembrane region" description="Helical" evidence="11">
    <location>
        <begin position="316"/>
        <end position="343"/>
    </location>
</feature>
<feature type="transmembrane region" description="Helical" evidence="11">
    <location>
        <begin position="150"/>
        <end position="167"/>
    </location>
</feature>
<dbReference type="EMBL" id="FNAP01000008">
    <property type="protein sequence ID" value="SDE55642.1"/>
    <property type="molecule type" value="Genomic_DNA"/>
</dbReference>
<dbReference type="InterPro" id="IPR018365">
    <property type="entry name" value="Cell_cycle_FtsW-rel_CS"/>
</dbReference>
<evidence type="ECO:0000256" key="7">
    <source>
        <dbReference type="ARBA" id="ARBA00022984"/>
    </source>
</evidence>
<proteinExistence type="inferred from homology"/>
<feature type="transmembrane region" description="Helical" evidence="11">
    <location>
        <begin position="173"/>
        <end position="189"/>
    </location>
</feature>
<evidence type="ECO:0000313" key="12">
    <source>
        <dbReference type="EMBL" id="SDE55642.1"/>
    </source>
</evidence>
<dbReference type="GO" id="GO:0005886">
    <property type="term" value="C:plasma membrane"/>
    <property type="evidence" value="ECO:0007669"/>
    <property type="project" value="UniProtKB-SubCell"/>
</dbReference>
<keyword evidence="5 11" id="KW-0812">Transmembrane</keyword>
<evidence type="ECO:0000256" key="5">
    <source>
        <dbReference type="ARBA" id="ARBA00022692"/>
    </source>
</evidence>
<comment type="function">
    <text evidence="11">Peptidoglycan polymerase that is essential for cell wall elongation.</text>
</comment>
<dbReference type="AlphaFoldDB" id="A0A1G7DW65"/>
<name>A0A1G7DW65_9PROT</name>